<protein>
    <recommendedName>
        <fullName evidence="3">TIGR02646 family protein</fullName>
    </recommendedName>
</protein>
<evidence type="ECO:0000313" key="2">
    <source>
        <dbReference type="Proteomes" id="UP000264217"/>
    </source>
</evidence>
<proteinExistence type="predicted"/>
<evidence type="ECO:0008006" key="3">
    <source>
        <dbReference type="Google" id="ProtNLM"/>
    </source>
</evidence>
<dbReference type="OrthoDB" id="5918473at2"/>
<evidence type="ECO:0000313" key="1">
    <source>
        <dbReference type="EMBL" id="RFZ94133.1"/>
    </source>
</evidence>
<name>A0A372NVE8_9SPHI</name>
<dbReference type="Proteomes" id="UP000264217">
    <property type="component" value="Unassembled WGS sequence"/>
</dbReference>
<keyword evidence="2" id="KW-1185">Reference proteome</keyword>
<organism evidence="1 2">
    <name type="scientific">Mucilaginibacter conchicola</name>
    <dbReference type="NCBI Taxonomy" id="2303333"/>
    <lineage>
        <taxon>Bacteria</taxon>
        <taxon>Pseudomonadati</taxon>
        <taxon>Bacteroidota</taxon>
        <taxon>Sphingobacteriia</taxon>
        <taxon>Sphingobacteriales</taxon>
        <taxon>Sphingobacteriaceae</taxon>
        <taxon>Mucilaginibacter</taxon>
    </lineage>
</organism>
<dbReference type="AlphaFoldDB" id="A0A372NVE8"/>
<dbReference type="Gene3D" id="1.10.30.50">
    <property type="match status" value="1"/>
</dbReference>
<gene>
    <name evidence="1" type="ORF">D0C36_00825</name>
</gene>
<sequence>MIRIIRPAVIPKKLKNDGPGLTKANNKAFHDDAAKFLKDLKIKTAVYGAKSVKKALKKAQHNKCCFCEKEQVDEYGAVEHFRPKKGYKIDRKQKKMTKPGYFWLAYDWSNLFFVCGRCNTSFKGNLFPLKDDLKRAKSHKDNVADEVPLLLDPTGSGVMDPESHIYFKDQFVMYHSEFGQATIDICGLDRDELNNKRAKLIKDIEARIWILSAQDSHTPLQVQSAKNYLRNCQTESAEFSSVAKNYLSQFNIVTT</sequence>
<reference evidence="1 2" key="1">
    <citation type="submission" date="2018-08" db="EMBL/GenBank/DDBJ databases">
        <title>Mucilaginibacter sp. MYSH2.</title>
        <authorList>
            <person name="Seo T."/>
        </authorList>
    </citation>
    <scope>NUCLEOTIDE SEQUENCE [LARGE SCALE GENOMIC DNA]</scope>
    <source>
        <strain evidence="1 2">MYSH2</strain>
    </source>
</reference>
<dbReference type="RefSeq" id="WP_117389699.1">
    <property type="nucleotide sequence ID" value="NZ_QWDC01000001.1"/>
</dbReference>
<accession>A0A372NVE8</accession>
<comment type="caution">
    <text evidence="1">The sequence shown here is derived from an EMBL/GenBank/DDBJ whole genome shotgun (WGS) entry which is preliminary data.</text>
</comment>
<dbReference type="EMBL" id="QWDC01000001">
    <property type="protein sequence ID" value="RFZ94133.1"/>
    <property type="molecule type" value="Genomic_DNA"/>
</dbReference>